<organism evidence="1 2">
    <name type="scientific">Arctium lappa</name>
    <name type="common">Greater burdock</name>
    <name type="synonym">Lappa major</name>
    <dbReference type="NCBI Taxonomy" id="4217"/>
    <lineage>
        <taxon>Eukaryota</taxon>
        <taxon>Viridiplantae</taxon>
        <taxon>Streptophyta</taxon>
        <taxon>Embryophyta</taxon>
        <taxon>Tracheophyta</taxon>
        <taxon>Spermatophyta</taxon>
        <taxon>Magnoliopsida</taxon>
        <taxon>eudicotyledons</taxon>
        <taxon>Gunneridae</taxon>
        <taxon>Pentapetalae</taxon>
        <taxon>asterids</taxon>
        <taxon>campanulids</taxon>
        <taxon>Asterales</taxon>
        <taxon>Asteraceae</taxon>
        <taxon>Carduoideae</taxon>
        <taxon>Cardueae</taxon>
        <taxon>Arctiinae</taxon>
        <taxon>Arctium</taxon>
    </lineage>
</organism>
<comment type="caution">
    <text evidence="1">The sequence shown here is derived from an EMBL/GenBank/DDBJ whole genome shotgun (WGS) entry which is preliminary data.</text>
</comment>
<gene>
    <name evidence="1" type="ORF">L6452_14166</name>
</gene>
<name>A0ACB9CKA5_ARCLA</name>
<dbReference type="EMBL" id="CM042050">
    <property type="protein sequence ID" value="KAI3734691.1"/>
    <property type="molecule type" value="Genomic_DNA"/>
</dbReference>
<evidence type="ECO:0000313" key="1">
    <source>
        <dbReference type="EMBL" id="KAI3734691.1"/>
    </source>
</evidence>
<proteinExistence type="predicted"/>
<dbReference type="Proteomes" id="UP001055879">
    <property type="component" value="Linkage Group LG04"/>
</dbReference>
<keyword evidence="2" id="KW-1185">Reference proteome</keyword>
<reference evidence="1 2" key="2">
    <citation type="journal article" date="2022" name="Mol. Ecol. Resour.">
        <title>The genomes of chicory, endive, great burdock and yacon provide insights into Asteraceae paleo-polyploidization history and plant inulin production.</title>
        <authorList>
            <person name="Fan W."/>
            <person name="Wang S."/>
            <person name="Wang H."/>
            <person name="Wang A."/>
            <person name="Jiang F."/>
            <person name="Liu H."/>
            <person name="Zhao H."/>
            <person name="Xu D."/>
            <person name="Zhang Y."/>
        </authorList>
    </citation>
    <scope>NUCLEOTIDE SEQUENCE [LARGE SCALE GENOMIC DNA]</scope>
    <source>
        <strain evidence="2">cv. Niubang</strain>
    </source>
</reference>
<sequence>MPLKPPLPPVAAGMKLLPIEAKPSNSAFLPIEAPPHRNLNEQIRTLNEHLEEEDGGKGGDESSRQTVGKNGPGK</sequence>
<protein>
    <submittedName>
        <fullName evidence="1">Uncharacterized protein</fullName>
    </submittedName>
</protein>
<reference evidence="2" key="1">
    <citation type="journal article" date="2022" name="Mol. Ecol. Resour.">
        <title>The genomes of chicory, endive, great burdock and yacon provide insights into Asteraceae palaeo-polyploidization history and plant inulin production.</title>
        <authorList>
            <person name="Fan W."/>
            <person name="Wang S."/>
            <person name="Wang H."/>
            <person name="Wang A."/>
            <person name="Jiang F."/>
            <person name="Liu H."/>
            <person name="Zhao H."/>
            <person name="Xu D."/>
            <person name="Zhang Y."/>
        </authorList>
    </citation>
    <scope>NUCLEOTIDE SEQUENCE [LARGE SCALE GENOMIC DNA]</scope>
    <source>
        <strain evidence="2">cv. Niubang</strain>
    </source>
</reference>
<accession>A0ACB9CKA5</accession>
<evidence type="ECO:0000313" key="2">
    <source>
        <dbReference type="Proteomes" id="UP001055879"/>
    </source>
</evidence>